<evidence type="ECO:0000256" key="8">
    <source>
        <dbReference type="SAM" id="Phobius"/>
    </source>
</evidence>
<dbReference type="GO" id="GO:0016763">
    <property type="term" value="F:pentosyltransferase activity"/>
    <property type="evidence" value="ECO:0007669"/>
    <property type="project" value="TreeGrafter"/>
</dbReference>
<dbReference type="Proteomes" id="UP000646946">
    <property type="component" value="Unassembled WGS sequence"/>
</dbReference>
<dbReference type="Pfam" id="PF13231">
    <property type="entry name" value="PMT_2"/>
    <property type="match status" value="1"/>
</dbReference>
<evidence type="ECO:0000256" key="1">
    <source>
        <dbReference type="ARBA" id="ARBA00004651"/>
    </source>
</evidence>
<sequence length="626" mass="71897">MNGQKLEKLKDKKYDFYLITLLLISIVAFIVQAYFVSQIKFIGTSDPAHYAEVAENLILGKGFVMDYINEYFVKFNSITHPEEYGFPGVSLILIPSILLFGKTAFAVKLPSMIIGIILFPILTYFLGKEFFNKRIGFLAAVSILFYPAIFNLSFGGERDTMFAFFVVAGIYFFYKGTKEDSVKWFLLMGAVLGFSYLIRQVTLVIFPVLLLAYYLIKGNFSKKFLYGLGISALIMFPWLLRNYFVFGGPFYTVNKYSGQIFGFVPFYEYVWFNIYWDSGFSIFNILGLKGAATFYINRFFISLSSQLTDFIALSIFAFAGIALASKRDITKKLWRWIAFLVSFSAFAVLLFSFGKAPTIPAIYYKILIALPYIGILLTSFFFFRRGSNQNTIFILLWGAYALFFSVIWWGGGRHWLALVPFLLIYSWFAGENLLGKIAKLSREQVGKNLMIILAFLVLFSLPQTFGKFLDKNSGFPYANDARSKDMMFLSEKVNNLTEKDAVIMGCDVAVFHFYNGRKYLEFPSEDVEINLNLMKTYNVSYFTLLACDRRAIDKNFYDYLFSGRTFTENDFAQGAYDILIRLHDSSQTYKVAIPKIYLLKVFKIDIQQIPKEGFNETFRIAITDMG</sequence>
<feature type="transmembrane region" description="Helical" evidence="8">
    <location>
        <begin position="256"/>
        <end position="276"/>
    </location>
</feature>
<keyword evidence="5 8" id="KW-0812">Transmembrane</keyword>
<evidence type="ECO:0000259" key="9">
    <source>
        <dbReference type="Pfam" id="PF13231"/>
    </source>
</evidence>
<name>A0A832X5Y8_9ARCH</name>
<feature type="transmembrane region" description="Helical" evidence="8">
    <location>
        <begin position="184"/>
        <end position="212"/>
    </location>
</feature>
<feature type="transmembrane region" description="Helical" evidence="8">
    <location>
        <begin position="362"/>
        <end position="383"/>
    </location>
</feature>
<organism evidence="10 11">
    <name type="scientific">Candidatus Naiadarchaeum limnaeum</name>
    <dbReference type="NCBI Taxonomy" id="2756139"/>
    <lineage>
        <taxon>Archaea</taxon>
        <taxon>Candidatus Undinarchaeota</taxon>
        <taxon>Candidatus Undinarchaeia</taxon>
        <taxon>Candidatus Naiadarchaeales</taxon>
        <taxon>Candidatus Naiadarchaeaceae</taxon>
        <taxon>Candidatus Naiadarchaeum</taxon>
    </lineage>
</organism>
<evidence type="ECO:0000313" key="11">
    <source>
        <dbReference type="Proteomes" id="UP000646946"/>
    </source>
</evidence>
<proteinExistence type="predicted"/>
<protein>
    <submittedName>
        <fullName evidence="10">Glycosyltransferase family 39 protein</fullName>
    </submittedName>
</protein>
<gene>
    <name evidence="10" type="ORF">H1016_02065</name>
</gene>
<feature type="transmembrane region" description="Helical" evidence="8">
    <location>
        <begin position="296"/>
        <end position="324"/>
    </location>
</feature>
<evidence type="ECO:0000256" key="6">
    <source>
        <dbReference type="ARBA" id="ARBA00022989"/>
    </source>
</evidence>
<keyword evidence="6 8" id="KW-1133">Transmembrane helix</keyword>
<evidence type="ECO:0000256" key="7">
    <source>
        <dbReference type="ARBA" id="ARBA00023136"/>
    </source>
</evidence>
<dbReference type="EMBL" id="DVAB01000020">
    <property type="protein sequence ID" value="HIK00305.1"/>
    <property type="molecule type" value="Genomic_DNA"/>
</dbReference>
<comment type="caution">
    <text evidence="10">The sequence shown here is derived from an EMBL/GenBank/DDBJ whole genome shotgun (WGS) entry which is preliminary data.</text>
</comment>
<feature type="transmembrane region" description="Helical" evidence="8">
    <location>
        <begin position="446"/>
        <end position="465"/>
    </location>
</feature>
<dbReference type="PANTHER" id="PTHR33908">
    <property type="entry name" value="MANNOSYLTRANSFERASE YKCB-RELATED"/>
    <property type="match status" value="1"/>
</dbReference>
<feature type="transmembrane region" description="Helical" evidence="8">
    <location>
        <begin position="390"/>
        <end position="409"/>
    </location>
</feature>
<evidence type="ECO:0000256" key="4">
    <source>
        <dbReference type="ARBA" id="ARBA00022679"/>
    </source>
</evidence>
<feature type="domain" description="Glycosyltransferase RgtA/B/C/D-like" evidence="9">
    <location>
        <begin position="87"/>
        <end position="239"/>
    </location>
</feature>
<dbReference type="PANTHER" id="PTHR33908:SF11">
    <property type="entry name" value="MEMBRANE PROTEIN"/>
    <property type="match status" value="1"/>
</dbReference>
<dbReference type="InterPro" id="IPR038731">
    <property type="entry name" value="RgtA/B/C-like"/>
</dbReference>
<evidence type="ECO:0000256" key="5">
    <source>
        <dbReference type="ARBA" id="ARBA00022692"/>
    </source>
</evidence>
<dbReference type="InterPro" id="IPR050297">
    <property type="entry name" value="LipidA_mod_glycosyltrf_83"/>
</dbReference>
<keyword evidence="2" id="KW-1003">Cell membrane</keyword>
<feature type="transmembrane region" description="Helical" evidence="8">
    <location>
        <begin position="135"/>
        <end position="154"/>
    </location>
</feature>
<keyword evidence="3" id="KW-0328">Glycosyltransferase</keyword>
<evidence type="ECO:0000313" key="10">
    <source>
        <dbReference type="EMBL" id="HIK00305.1"/>
    </source>
</evidence>
<feature type="transmembrane region" description="Helical" evidence="8">
    <location>
        <begin position="415"/>
        <end position="434"/>
    </location>
</feature>
<dbReference type="AlphaFoldDB" id="A0A832X5Y8"/>
<evidence type="ECO:0000256" key="3">
    <source>
        <dbReference type="ARBA" id="ARBA00022676"/>
    </source>
</evidence>
<feature type="transmembrane region" description="Helical" evidence="8">
    <location>
        <begin position="160"/>
        <end position="177"/>
    </location>
</feature>
<keyword evidence="11" id="KW-1185">Reference proteome</keyword>
<feature type="transmembrane region" description="Helical" evidence="8">
    <location>
        <begin position="336"/>
        <end position="356"/>
    </location>
</feature>
<feature type="transmembrane region" description="Helical" evidence="8">
    <location>
        <begin position="16"/>
        <end position="36"/>
    </location>
</feature>
<reference evidence="10 11" key="1">
    <citation type="journal article" name="Nat. Commun.">
        <title>Undinarchaeota illuminate DPANN phylogeny and the impact of gene transfer on archaeal evolution.</title>
        <authorList>
            <person name="Dombrowski N."/>
            <person name="Williams T.A."/>
            <person name="Sun J."/>
            <person name="Woodcroft B.J."/>
            <person name="Lee J.H."/>
            <person name="Minh B.Q."/>
            <person name="Rinke C."/>
            <person name="Spang A."/>
        </authorList>
    </citation>
    <scope>NUCLEOTIDE SEQUENCE [LARGE SCALE GENOMIC DNA]</scope>
    <source>
        <strain evidence="10">MAG_bin1129</strain>
    </source>
</reference>
<dbReference type="GO" id="GO:0005886">
    <property type="term" value="C:plasma membrane"/>
    <property type="evidence" value="ECO:0007669"/>
    <property type="project" value="UniProtKB-SubCell"/>
</dbReference>
<keyword evidence="7 8" id="KW-0472">Membrane</keyword>
<keyword evidence="4" id="KW-0808">Transferase</keyword>
<comment type="subcellular location">
    <subcellularLocation>
        <location evidence="1">Cell membrane</location>
        <topology evidence="1">Multi-pass membrane protein</topology>
    </subcellularLocation>
</comment>
<dbReference type="GO" id="GO:0008610">
    <property type="term" value="P:lipid biosynthetic process"/>
    <property type="evidence" value="ECO:0007669"/>
    <property type="project" value="UniProtKB-ARBA"/>
</dbReference>
<feature type="transmembrane region" description="Helical" evidence="8">
    <location>
        <begin position="107"/>
        <end position="126"/>
    </location>
</feature>
<feature type="transmembrane region" description="Helical" evidence="8">
    <location>
        <begin position="224"/>
        <end position="244"/>
    </location>
</feature>
<evidence type="ECO:0000256" key="2">
    <source>
        <dbReference type="ARBA" id="ARBA00022475"/>
    </source>
</evidence>
<accession>A0A832X5Y8</accession>